<accession>A0A834X6Q3</accession>
<keyword evidence="3" id="KW-1185">Reference proteome</keyword>
<evidence type="ECO:0000256" key="1">
    <source>
        <dbReference type="SAM" id="MobiDB-lite"/>
    </source>
</evidence>
<feature type="region of interest" description="Disordered" evidence="1">
    <location>
        <begin position="1"/>
        <end position="70"/>
    </location>
</feature>
<name>A0A834X6Q3_9FABA</name>
<evidence type="ECO:0000313" key="2">
    <source>
        <dbReference type="EMBL" id="KAF7839094.1"/>
    </source>
</evidence>
<dbReference type="AlphaFoldDB" id="A0A834X6Q3"/>
<protein>
    <submittedName>
        <fullName evidence="2">Uncharacterized protein</fullName>
    </submittedName>
</protein>
<comment type="caution">
    <text evidence="2">The sequence shown here is derived from an EMBL/GenBank/DDBJ whole genome shotgun (WGS) entry which is preliminary data.</text>
</comment>
<evidence type="ECO:0000313" key="3">
    <source>
        <dbReference type="Proteomes" id="UP000634136"/>
    </source>
</evidence>
<organism evidence="2 3">
    <name type="scientific">Senna tora</name>
    <dbReference type="NCBI Taxonomy" id="362788"/>
    <lineage>
        <taxon>Eukaryota</taxon>
        <taxon>Viridiplantae</taxon>
        <taxon>Streptophyta</taxon>
        <taxon>Embryophyta</taxon>
        <taxon>Tracheophyta</taxon>
        <taxon>Spermatophyta</taxon>
        <taxon>Magnoliopsida</taxon>
        <taxon>eudicotyledons</taxon>
        <taxon>Gunneridae</taxon>
        <taxon>Pentapetalae</taxon>
        <taxon>rosids</taxon>
        <taxon>fabids</taxon>
        <taxon>Fabales</taxon>
        <taxon>Fabaceae</taxon>
        <taxon>Caesalpinioideae</taxon>
        <taxon>Cassia clade</taxon>
        <taxon>Senna</taxon>
    </lineage>
</organism>
<gene>
    <name evidence="2" type="ORF">G2W53_007576</name>
</gene>
<proteinExistence type="predicted"/>
<dbReference type="EMBL" id="JAAIUW010000003">
    <property type="protein sequence ID" value="KAF7839094.1"/>
    <property type="molecule type" value="Genomic_DNA"/>
</dbReference>
<reference evidence="2" key="1">
    <citation type="submission" date="2020-09" db="EMBL/GenBank/DDBJ databases">
        <title>Genome-Enabled Discovery of Anthraquinone Biosynthesis in Senna tora.</title>
        <authorList>
            <person name="Kang S.-H."/>
            <person name="Pandey R.P."/>
            <person name="Lee C.-M."/>
            <person name="Sim J.-S."/>
            <person name="Jeong J.-T."/>
            <person name="Choi B.-S."/>
            <person name="Jung M."/>
            <person name="Ginzburg D."/>
            <person name="Zhao K."/>
            <person name="Won S.Y."/>
            <person name="Oh T.-J."/>
            <person name="Yu Y."/>
            <person name="Kim N.-H."/>
            <person name="Lee O.R."/>
            <person name="Lee T.-H."/>
            <person name="Bashyal P."/>
            <person name="Kim T.-S."/>
            <person name="Lee W.-H."/>
            <person name="Kawkins C."/>
            <person name="Kim C.-K."/>
            <person name="Kim J.S."/>
            <person name="Ahn B.O."/>
            <person name="Rhee S.Y."/>
            <person name="Sohng J.K."/>
        </authorList>
    </citation>
    <scope>NUCLEOTIDE SEQUENCE</scope>
    <source>
        <tissue evidence="2">Leaf</tissue>
    </source>
</reference>
<dbReference type="Proteomes" id="UP000634136">
    <property type="component" value="Unassembled WGS sequence"/>
</dbReference>
<sequence length="155" mass="17806">MSKMVRRSARNQMQNEVPDNESMHNEANNEYQGKNGAVNQPFKGKKKKGSVEGENYDENEHENIPIHPQGGCTAVVLKPASMEYIVLRRFSRGILQLLRDQQEDSTHSPLPQNVVQEENESLKDILAIFIAEYIMIPELNQEVAMHYLEENVRNK</sequence>